<name>A0A1H7S3Y9_9RHOB</name>
<dbReference type="STRING" id="1287727.SAMN05443999_1078"/>
<evidence type="ECO:0008006" key="3">
    <source>
        <dbReference type="Google" id="ProtNLM"/>
    </source>
</evidence>
<keyword evidence="2" id="KW-1185">Reference proteome</keyword>
<dbReference type="EMBL" id="FOAG01000007">
    <property type="protein sequence ID" value="SEL67322.1"/>
    <property type="molecule type" value="Genomic_DNA"/>
</dbReference>
<protein>
    <recommendedName>
        <fullName evidence="3">SOS response associated peptidase (SRAP)</fullName>
    </recommendedName>
</protein>
<gene>
    <name evidence="1" type="ORF">SAMN05443999_1078</name>
</gene>
<dbReference type="Gene3D" id="3.90.1680.20">
    <property type="match status" value="1"/>
</dbReference>
<dbReference type="InterPro" id="IPR036590">
    <property type="entry name" value="SRAP-like"/>
</dbReference>
<dbReference type="Proteomes" id="UP000199582">
    <property type="component" value="Unassembled WGS sequence"/>
</dbReference>
<reference evidence="1 2" key="1">
    <citation type="submission" date="2016-10" db="EMBL/GenBank/DDBJ databases">
        <authorList>
            <person name="de Groot N.N."/>
        </authorList>
    </citation>
    <scope>NUCLEOTIDE SEQUENCE [LARGE SCALE GENOMIC DNA]</scope>
    <source>
        <strain evidence="1 2">DSM 100674</strain>
    </source>
</reference>
<evidence type="ECO:0000313" key="2">
    <source>
        <dbReference type="Proteomes" id="UP000199582"/>
    </source>
</evidence>
<dbReference type="RefSeq" id="WP_175544770.1">
    <property type="nucleotide sequence ID" value="NZ_FOAG01000007.1"/>
</dbReference>
<sequence>MCNLYSQTKSQDAMRHVFDDMIEEDEAFEDATGNLPPMAGIYPDHAAPIIRRGEGDWQLTRARWGMPTWSAPTEVVHQLG</sequence>
<organism evidence="1 2">
    <name type="scientific">Roseovarius azorensis</name>
    <dbReference type="NCBI Taxonomy" id="1287727"/>
    <lineage>
        <taxon>Bacteria</taxon>
        <taxon>Pseudomonadati</taxon>
        <taxon>Pseudomonadota</taxon>
        <taxon>Alphaproteobacteria</taxon>
        <taxon>Rhodobacterales</taxon>
        <taxon>Roseobacteraceae</taxon>
        <taxon>Roseovarius</taxon>
    </lineage>
</organism>
<proteinExistence type="predicted"/>
<accession>A0A1H7S3Y9</accession>
<dbReference type="AlphaFoldDB" id="A0A1H7S3Y9"/>
<dbReference type="SUPFAM" id="SSF143081">
    <property type="entry name" value="BB1717-like"/>
    <property type="match status" value="1"/>
</dbReference>
<evidence type="ECO:0000313" key="1">
    <source>
        <dbReference type="EMBL" id="SEL67322.1"/>
    </source>
</evidence>